<organism evidence="3 4">
    <name type="scientific">Motilibacter peucedani</name>
    <dbReference type="NCBI Taxonomy" id="598650"/>
    <lineage>
        <taxon>Bacteria</taxon>
        <taxon>Bacillati</taxon>
        <taxon>Actinomycetota</taxon>
        <taxon>Actinomycetes</taxon>
        <taxon>Motilibacterales</taxon>
        <taxon>Motilibacteraceae</taxon>
        <taxon>Motilibacter</taxon>
    </lineage>
</organism>
<dbReference type="GO" id="GO:0016226">
    <property type="term" value="P:iron-sulfur cluster assembly"/>
    <property type="evidence" value="ECO:0007669"/>
    <property type="project" value="TreeGrafter"/>
</dbReference>
<evidence type="ECO:0000313" key="3">
    <source>
        <dbReference type="EMBL" id="RKS79991.1"/>
    </source>
</evidence>
<dbReference type="RefSeq" id="WP_121191742.1">
    <property type="nucleotide sequence ID" value="NZ_RBWV01000009.1"/>
</dbReference>
<dbReference type="PANTHER" id="PTHR22602:SF0">
    <property type="entry name" value="TRANSFERASE CAF17, MITOCHONDRIAL-RELATED"/>
    <property type="match status" value="1"/>
</dbReference>
<dbReference type="FunCoup" id="A0A420XTB6">
    <property type="interactions" value="18"/>
</dbReference>
<reference evidence="3 4" key="1">
    <citation type="submission" date="2018-10" db="EMBL/GenBank/DDBJ databases">
        <title>Genomic Encyclopedia of Archaeal and Bacterial Type Strains, Phase II (KMG-II): from individual species to whole genera.</title>
        <authorList>
            <person name="Goeker M."/>
        </authorList>
    </citation>
    <scope>NUCLEOTIDE SEQUENCE [LARGE SCALE GENOMIC DNA]</scope>
    <source>
        <strain evidence="3 4">RP-AC37</strain>
    </source>
</reference>
<dbReference type="OrthoDB" id="9796287at2"/>
<proteinExistence type="predicted"/>
<dbReference type="InterPro" id="IPR045179">
    <property type="entry name" value="YgfZ/GcvT"/>
</dbReference>
<name>A0A420XTB6_9ACTN</name>
<dbReference type="EMBL" id="RBWV01000009">
    <property type="protein sequence ID" value="RKS79991.1"/>
    <property type="molecule type" value="Genomic_DNA"/>
</dbReference>
<dbReference type="InterPro" id="IPR027266">
    <property type="entry name" value="TrmE/GcvT-like"/>
</dbReference>
<keyword evidence="1" id="KW-0809">Transit peptide</keyword>
<keyword evidence="4" id="KW-1185">Reference proteome</keyword>
<comment type="caution">
    <text evidence="3">The sequence shown here is derived from an EMBL/GenBank/DDBJ whole genome shotgun (WGS) entry which is preliminary data.</text>
</comment>
<dbReference type="AlphaFoldDB" id="A0A420XTB6"/>
<protein>
    <recommendedName>
        <fullName evidence="2">CAF17 C-terminal domain-containing protein</fullName>
    </recommendedName>
</protein>
<evidence type="ECO:0000259" key="2">
    <source>
        <dbReference type="Pfam" id="PF25455"/>
    </source>
</evidence>
<dbReference type="InParanoid" id="A0A420XTB6"/>
<dbReference type="InterPro" id="IPR057460">
    <property type="entry name" value="CAF17_C"/>
</dbReference>
<feature type="domain" description="CAF17 C-terminal" evidence="2">
    <location>
        <begin position="251"/>
        <end position="318"/>
    </location>
</feature>
<evidence type="ECO:0000256" key="1">
    <source>
        <dbReference type="ARBA" id="ARBA00022946"/>
    </source>
</evidence>
<sequence>MTGSPLLDLPGAVPAEGPDAGVAWHYGDPLGEQRRLEAGEGFVDLSHSGVVRVTGPARLGWLNDLTSQELRHLPTGASTETLVLDPNGRVEHALHVVDDGTSTWLLPGTGVGGVGTAAALTAYLLRMRFWTEVEVEDVTAQWALVLQPQAEPHPAHLSWVSGPGSPLPGREVLVPRDELAAFAASAGPPAGMWAAEARRVAAGVPRLGLDTDDRTIPHEVGWLATAVALDKGCYRGQETVARVHNLGRPPRRLSILHLDGSAGDDPRPGDEVSFEGREVGRLGSVVQHADLGPVGLALLRRGVPDDAVLAVGDASAAQEVPPLLVAGPLGGAGRAAQQGLRVAR</sequence>
<dbReference type="Gene3D" id="3.30.1360.120">
    <property type="entry name" value="Probable tRNA modification gtpase trme, domain 1"/>
    <property type="match status" value="2"/>
</dbReference>
<dbReference type="SUPFAM" id="SSF103025">
    <property type="entry name" value="Folate-binding domain"/>
    <property type="match status" value="1"/>
</dbReference>
<dbReference type="Pfam" id="PF25455">
    <property type="entry name" value="Beta-barrel_CAF17_C"/>
    <property type="match status" value="1"/>
</dbReference>
<dbReference type="Proteomes" id="UP000281955">
    <property type="component" value="Unassembled WGS sequence"/>
</dbReference>
<evidence type="ECO:0000313" key="4">
    <source>
        <dbReference type="Proteomes" id="UP000281955"/>
    </source>
</evidence>
<dbReference type="NCBIfam" id="TIGR03317">
    <property type="entry name" value="ygfZ_signature"/>
    <property type="match status" value="1"/>
</dbReference>
<gene>
    <name evidence="3" type="ORF">CLV35_0409</name>
</gene>
<accession>A0A420XTB6</accession>
<dbReference type="InterPro" id="IPR017703">
    <property type="entry name" value="YgfZ/GCV_T_CS"/>
</dbReference>
<dbReference type="PANTHER" id="PTHR22602">
    <property type="entry name" value="TRANSFERASE CAF17, MITOCHONDRIAL-RELATED"/>
    <property type="match status" value="1"/>
</dbReference>